<evidence type="ECO:0000256" key="1">
    <source>
        <dbReference type="SAM" id="MobiDB-lite"/>
    </source>
</evidence>
<dbReference type="Proteomes" id="UP000038045">
    <property type="component" value="Unplaced"/>
</dbReference>
<sequence length="118" mass="13252">MNFSGFLVGEEERSPRRNKRKFISNETTLYGESTPDESECESSEIACLSFEEETYEPTLFSDRESDSSNNDEPSGCSLPKKAKRRTSTKVGDNEKPCMEAVTVSIMPKKPYKLPIVGL</sequence>
<proteinExistence type="predicted"/>
<accession>A0A0N4ZEN9</accession>
<evidence type="ECO:0000313" key="3">
    <source>
        <dbReference type="WBParaSite" id="PTRK_0000618000.1"/>
    </source>
</evidence>
<feature type="region of interest" description="Disordered" evidence="1">
    <location>
        <begin position="58"/>
        <end position="93"/>
    </location>
</feature>
<name>A0A0N4ZEN9_PARTI</name>
<organism evidence="2 3">
    <name type="scientific">Parastrongyloides trichosuri</name>
    <name type="common">Possum-specific nematode worm</name>
    <dbReference type="NCBI Taxonomy" id="131310"/>
    <lineage>
        <taxon>Eukaryota</taxon>
        <taxon>Metazoa</taxon>
        <taxon>Ecdysozoa</taxon>
        <taxon>Nematoda</taxon>
        <taxon>Chromadorea</taxon>
        <taxon>Rhabditida</taxon>
        <taxon>Tylenchina</taxon>
        <taxon>Panagrolaimomorpha</taxon>
        <taxon>Strongyloidoidea</taxon>
        <taxon>Strongyloididae</taxon>
        <taxon>Parastrongyloides</taxon>
    </lineage>
</organism>
<dbReference type="AlphaFoldDB" id="A0A0N4ZEN9"/>
<dbReference type="WBParaSite" id="PTRK_0000618000.1">
    <property type="protein sequence ID" value="PTRK_0000618000.1"/>
    <property type="gene ID" value="PTRK_0000618000"/>
</dbReference>
<protein>
    <submittedName>
        <fullName evidence="3">Cyclin-dependent kinase inhibitor</fullName>
    </submittedName>
</protein>
<evidence type="ECO:0000313" key="2">
    <source>
        <dbReference type="Proteomes" id="UP000038045"/>
    </source>
</evidence>
<feature type="region of interest" description="Disordered" evidence="1">
    <location>
        <begin position="1"/>
        <end position="20"/>
    </location>
</feature>
<reference evidence="3" key="1">
    <citation type="submission" date="2017-02" db="UniProtKB">
        <authorList>
            <consortium name="WormBaseParasite"/>
        </authorList>
    </citation>
    <scope>IDENTIFICATION</scope>
</reference>
<keyword evidence="2" id="KW-1185">Reference proteome</keyword>